<dbReference type="Pfam" id="PF13489">
    <property type="entry name" value="Methyltransf_23"/>
    <property type="match status" value="1"/>
</dbReference>
<dbReference type="InterPro" id="IPR029063">
    <property type="entry name" value="SAM-dependent_MTases_sf"/>
</dbReference>
<evidence type="ECO:0000313" key="1">
    <source>
        <dbReference type="EMBL" id="OHA68775.1"/>
    </source>
</evidence>
<dbReference type="Gene3D" id="3.40.50.150">
    <property type="entry name" value="Vaccinia Virus protein VP39"/>
    <property type="match status" value="1"/>
</dbReference>
<proteinExistence type="predicted"/>
<name>A0A1G2R7C5_9BACT</name>
<protein>
    <recommendedName>
        <fullName evidence="3">Methyltransferase type 11 domain-containing protein</fullName>
    </recommendedName>
</protein>
<comment type="caution">
    <text evidence="1">The sequence shown here is derived from an EMBL/GenBank/DDBJ whole genome shotgun (WGS) entry which is preliminary data.</text>
</comment>
<dbReference type="EMBL" id="MHTX01000008">
    <property type="protein sequence ID" value="OHA68775.1"/>
    <property type="molecule type" value="Genomic_DNA"/>
</dbReference>
<sequence length="281" mass="32088">MIYPSTVNFGKDLNAKIFSARRLPDRIHGTIVKCSRCGLVRTYEVIDDSQLSKLYVNSRFTYKNLTNNLRTSYGIILQEAVKYFGRRNSFLEIGCGNGFMLEEALKIGFGKVSGIEPSRDAISRADKRIRSFIKQDILHQGVFPKNSFDMIAAFQVFDHIPNPNHFLKICLTLLRPKGILVLMNHDVESLSARVLGERSPIIDIEHTYLYSQKTIGKILRKNDYKVAKIYNPPAIFSIKYFLRLLPLPQSFKKVVEKSKSKLLDTNIRIKPGNLCAISIKK</sequence>
<evidence type="ECO:0008006" key="3">
    <source>
        <dbReference type="Google" id="ProtNLM"/>
    </source>
</evidence>
<reference evidence="1 2" key="1">
    <citation type="journal article" date="2016" name="Nat. Commun.">
        <title>Thousands of microbial genomes shed light on interconnected biogeochemical processes in an aquifer system.</title>
        <authorList>
            <person name="Anantharaman K."/>
            <person name="Brown C.T."/>
            <person name="Hug L.A."/>
            <person name="Sharon I."/>
            <person name="Castelle C.J."/>
            <person name="Probst A.J."/>
            <person name="Thomas B.C."/>
            <person name="Singh A."/>
            <person name="Wilkins M.J."/>
            <person name="Karaoz U."/>
            <person name="Brodie E.L."/>
            <person name="Williams K.H."/>
            <person name="Hubbard S.S."/>
            <person name="Banfield J.F."/>
        </authorList>
    </citation>
    <scope>NUCLEOTIDE SEQUENCE [LARGE SCALE GENOMIC DNA]</scope>
</reference>
<dbReference type="CDD" id="cd02440">
    <property type="entry name" value="AdoMet_MTases"/>
    <property type="match status" value="1"/>
</dbReference>
<organism evidence="1 2">
    <name type="scientific">Candidatus Wildermuthbacteria bacterium RIFCSPHIGHO2_02_FULL_47_17</name>
    <dbReference type="NCBI Taxonomy" id="1802452"/>
    <lineage>
        <taxon>Bacteria</taxon>
        <taxon>Candidatus Wildermuthiibacteriota</taxon>
    </lineage>
</organism>
<dbReference type="AlphaFoldDB" id="A0A1G2R7C5"/>
<dbReference type="PANTHER" id="PTHR43861:SF6">
    <property type="entry name" value="METHYLTRANSFERASE TYPE 11"/>
    <property type="match status" value="1"/>
</dbReference>
<dbReference type="PANTHER" id="PTHR43861">
    <property type="entry name" value="TRANS-ACONITATE 2-METHYLTRANSFERASE-RELATED"/>
    <property type="match status" value="1"/>
</dbReference>
<evidence type="ECO:0000313" key="2">
    <source>
        <dbReference type="Proteomes" id="UP000179258"/>
    </source>
</evidence>
<dbReference type="Proteomes" id="UP000179258">
    <property type="component" value="Unassembled WGS sequence"/>
</dbReference>
<accession>A0A1G2R7C5</accession>
<gene>
    <name evidence="1" type="ORF">A3D59_01175</name>
</gene>
<dbReference type="SUPFAM" id="SSF53335">
    <property type="entry name" value="S-adenosyl-L-methionine-dependent methyltransferases"/>
    <property type="match status" value="1"/>
</dbReference>